<proteinExistence type="predicted"/>
<dbReference type="EMBL" id="CACVAT010000222">
    <property type="protein sequence ID" value="CAA6814076.1"/>
    <property type="molecule type" value="Genomic_DNA"/>
</dbReference>
<dbReference type="Gene3D" id="3.30.60.30">
    <property type="match status" value="1"/>
</dbReference>
<evidence type="ECO:0000256" key="1">
    <source>
        <dbReference type="SAM" id="MobiDB-lite"/>
    </source>
</evidence>
<dbReference type="PROSITE" id="PS51257">
    <property type="entry name" value="PROKAR_LIPOPROTEIN"/>
    <property type="match status" value="1"/>
</dbReference>
<protein>
    <recommendedName>
        <fullName evidence="3">Kazal-like domain-containing protein</fullName>
    </recommendedName>
</protein>
<keyword evidence="2" id="KW-0732">Signal</keyword>
<feature type="chain" id="PRO_5028447829" description="Kazal-like domain-containing protein" evidence="2">
    <location>
        <begin position="23"/>
        <end position="109"/>
    </location>
</feature>
<feature type="domain" description="Kazal-like" evidence="3">
    <location>
        <begin position="45"/>
        <end position="81"/>
    </location>
</feature>
<dbReference type="AlphaFoldDB" id="A0A6S6T752"/>
<feature type="signal peptide" evidence="2">
    <location>
        <begin position="1"/>
        <end position="22"/>
    </location>
</feature>
<evidence type="ECO:0000256" key="2">
    <source>
        <dbReference type="SAM" id="SignalP"/>
    </source>
</evidence>
<reference evidence="4" key="1">
    <citation type="submission" date="2020-01" db="EMBL/GenBank/DDBJ databases">
        <authorList>
            <person name="Meier V. D."/>
            <person name="Meier V D."/>
        </authorList>
    </citation>
    <scope>NUCLEOTIDE SEQUENCE</scope>
    <source>
        <strain evidence="4">HLG_WM_MAG_09</strain>
    </source>
</reference>
<dbReference type="Pfam" id="PF00050">
    <property type="entry name" value="Kazal_1"/>
    <property type="match status" value="1"/>
</dbReference>
<gene>
    <name evidence="4" type="ORF">HELGO_WM87694</name>
</gene>
<evidence type="ECO:0000259" key="3">
    <source>
        <dbReference type="Pfam" id="PF00050"/>
    </source>
</evidence>
<dbReference type="InterPro" id="IPR002350">
    <property type="entry name" value="Kazal_dom"/>
</dbReference>
<organism evidence="4">
    <name type="scientific">uncultured Thiotrichaceae bacterium</name>
    <dbReference type="NCBI Taxonomy" id="298394"/>
    <lineage>
        <taxon>Bacteria</taxon>
        <taxon>Pseudomonadati</taxon>
        <taxon>Pseudomonadota</taxon>
        <taxon>Gammaproteobacteria</taxon>
        <taxon>Thiotrichales</taxon>
        <taxon>Thiotrichaceae</taxon>
        <taxon>environmental samples</taxon>
    </lineage>
</organism>
<name>A0A6S6T752_9GAMM</name>
<evidence type="ECO:0000313" key="4">
    <source>
        <dbReference type="EMBL" id="CAA6814076.1"/>
    </source>
</evidence>
<sequence length="109" mass="11509">MKRSILSIITLLAIALLFSACRSTPTPSPAPNVGGHSASGNQTQCEEPRSKMCTREYRPVCGTTLYSPPCPAGMVCTAVMKMKKVTYSNACTACSNENVQSHAPGACPK</sequence>
<accession>A0A6S6T752</accession>
<feature type="region of interest" description="Disordered" evidence="1">
    <location>
        <begin position="25"/>
        <end position="44"/>
    </location>
</feature>